<dbReference type="OrthoDB" id="3697652at2"/>
<evidence type="ECO:0000313" key="2">
    <source>
        <dbReference type="Proteomes" id="UP000063699"/>
    </source>
</evidence>
<gene>
    <name evidence="1" type="ORF">AOZ06_11430</name>
</gene>
<dbReference type="AlphaFoldDB" id="A0A0N9HYQ7"/>
<sequence length="101" mass="10954">MTTGTEWQVGSDTRVIVHPQDECDPPRLFMADASNSLTLVPPTDREKVAEFTAFLADLADAAHELAVMCLKQTPSTALDDVMHGSKVGVLDPFANRSRGLK</sequence>
<proteinExistence type="predicted"/>
<accession>A0A0N9HYQ7</accession>
<name>A0A0N9HYQ7_9PSEU</name>
<dbReference type="Proteomes" id="UP000063699">
    <property type="component" value="Chromosome"/>
</dbReference>
<dbReference type="KEGG" id="kphy:AOZ06_11430"/>
<dbReference type="STRING" id="860235.AOZ06_11430"/>
<dbReference type="EMBL" id="CP012752">
    <property type="protein sequence ID" value="ALG07448.1"/>
    <property type="molecule type" value="Genomic_DNA"/>
</dbReference>
<protein>
    <submittedName>
        <fullName evidence="1">Uncharacterized protein</fullName>
    </submittedName>
</protein>
<dbReference type="RefSeq" id="WP_054289416.1">
    <property type="nucleotide sequence ID" value="NZ_CP012752.1"/>
</dbReference>
<keyword evidence="2" id="KW-1185">Reference proteome</keyword>
<reference evidence="1 2" key="1">
    <citation type="submission" date="2015-07" db="EMBL/GenBank/DDBJ databases">
        <title>Genome sequencing of Kibdelosporangium phytohabitans.</title>
        <authorList>
            <person name="Qin S."/>
            <person name="Xing K."/>
        </authorList>
    </citation>
    <scope>NUCLEOTIDE SEQUENCE [LARGE SCALE GENOMIC DNA]</scope>
    <source>
        <strain evidence="1 2">KLBMP1111</strain>
    </source>
</reference>
<organism evidence="1 2">
    <name type="scientific">Kibdelosporangium phytohabitans</name>
    <dbReference type="NCBI Taxonomy" id="860235"/>
    <lineage>
        <taxon>Bacteria</taxon>
        <taxon>Bacillati</taxon>
        <taxon>Actinomycetota</taxon>
        <taxon>Actinomycetes</taxon>
        <taxon>Pseudonocardiales</taxon>
        <taxon>Pseudonocardiaceae</taxon>
        <taxon>Kibdelosporangium</taxon>
    </lineage>
</organism>
<evidence type="ECO:0000313" key="1">
    <source>
        <dbReference type="EMBL" id="ALG07448.1"/>
    </source>
</evidence>